<reference evidence="1 2" key="1">
    <citation type="submission" date="2015-11" db="EMBL/GenBank/DDBJ databases">
        <title>Draft genome sequence of Paramesorhizobium deserti A-3-E, a strain highly resistant to diverse beta-lactam antibiotics.</title>
        <authorList>
            <person name="Lv R."/>
            <person name="Yang X."/>
            <person name="Fang N."/>
            <person name="Guo J."/>
            <person name="Luo X."/>
            <person name="Peng F."/>
            <person name="Yang R."/>
            <person name="Cui Y."/>
            <person name="Fang C."/>
            <person name="Song Y."/>
        </authorList>
    </citation>
    <scope>NUCLEOTIDE SEQUENCE [LARGE SCALE GENOMIC DNA]</scope>
    <source>
        <strain evidence="1 2">A-3-E</strain>
    </source>
</reference>
<evidence type="ECO:0000313" key="2">
    <source>
        <dbReference type="Proteomes" id="UP000070107"/>
    </source>
</evidence>
<keyword evidence="2" id="KW-1185">Reference proteome</keyword>
<accession>A0A135HNS8</accession>
<evidence type="ECO:0000313" key="1">
    <source>
        <dbReference type="EMBL" id="KXF74820.1"/>
    </source>
</evidence>
<proteinExistence type="predicted"/>
<dbReference type="RefSeq" id="WP_068885056.1">
    <property type="nucleotide sequence ID" value="NZ_LNTU01000040.1"/>
</dbReference>
<dbReference type="AlphaFoldDB" id="A0A135HNS8"/>
<dbReference type="EMBL" id="LNTU01000040">
    <property type="protein sequence ID" value="KXF74820.1"/>
    <property type="molecule type" value="Genomic_DNA"/>
</dbReference>
<dbReference type="Proteomes" id="UP000070107">
    <property type="component" value="Unassembled WGS sequence"/>
</dbReference>
<gene>
    <name evidence="1" type="ORF">ATN84_21550</name>
</gene>
<dbReference type="STRING" id="1494590.ATN84_21550"/>
<organism evidence="1 2">
    <name type="scientific">Paramesorhizobium deserti</name>
    <dbReference type="NCBI Taxonomy" id="1494590"/>
    <lineage>
        <taxon>Bacteria</taxon>
        <taxon>Pseudomonadati</taxon>
        <taxon>Pseudomonadota</taxon>
        <taxon>Alphaproteobacteria</taxon>
        <taxon>Hyphomicrobiales</taxon>
        <taxon>Phyllobacteriaceae</taxon>
        <taxon>Paramesorhizobium</taxon>
    </lineage>
</organism>
<sequence length="89" mass="10013">MEQKDVVERITSIEAAFSEAKVKTGYDNWQVNAAVHFNEWADLKKEDFGPVVAAFREFTNSYACDACGESIQSHRNAARRKRCVADVAN</sequence>
<name>A0A135HNS8_9HYPH</name>
<comment type="caution">
    <text evidence="1">The sequence shown here is derived from an EMBL/GenBank/DDBJ whole genome shotgun (WGS) entry which is preliminary data.</text>
</comment>
<protein>
    <submittedName>
        <fullName evidence="1">Uncharacterized protein</fullName>
    </submittedName>
</protein>